<evidence type="ECO:0000256" key="6">
    <source>
        <dbReference type="SAM" id="Phobius"/>
    </source>
</evidence>
<dbReference type="PIRSF" id="PIRSF038958">
    <property type="entry name" value="PG_synth_SpoVB"/>
    <property type="match status" value="1"/>
</dbReference>
<dbReference type="Pfam" id="PF01943">
    <property type="entry name" value="Polysacc_synt"/>
    <property type="match status" value="1"/>
</dbReference>
<evidence type="ECO:0000313" key="8">
    <source>
        <dbReference type="Proteomes" id="UP001431199"/>
    </source>
</evidence>
<feature type="transmembrane region" description="Helical" evidence="6">
    <location>
        <begin position="316"/>
        <end position="336"/>
    </location>
</feature>
<protein>
    <submittedName>
        <fullName evidence="7">Oligosaccharide flippase family protein</fullName>
    </submittedName>
</protein>
<dbReference type="RefSeq" id="WP_260978086.1">
    <property type="nucleotide sequence ID" value="NZ_JAODBU010000002.1"/>
</dbReference>
<name>A0ABT2LWR9_9FIRM</name>
<dbReference type="PANTHER" id="PTHR30250:SF21">
    <property type="entry name" value="LIPID II FLIPPASE MURJ"/>
    <property type="match status" value="1"/>
</dbReference>
<dbReference type="EMBL" id="JAODBU010000002">
    <property type="protein sequence ID" value="MCT7397610.1"/>
    <property type="molecule type" value="Genomic_DNA"/>
</dbReference>
<evidence type="ECO:0000313" key="7">
    <source>
        <dbReference type="EMBL" id="MCT7397610.1"/>
    </source>
</evidence>
<keyword evidence="4 6" id="KW-1133">Transmembrane helix</keyword>
<feature type="transmembrane region" description="Helical" evidence="6">
    <location>
        <begin position="476"/>
        <end position="495"/>
    </location>
</feature>
<sequence length="506" mass="56035">MSKQTTIILGTIMLTFSGIASRVIGFLYRIFLSNLIGAKGLGLFQMIFPVLAFFISLSCGGIQTAVSRFVAESKDLKKSFSIFTASIIMSEFLAVIASFIMYFFSNVLASFLGEPNCAVLLKYASYTIPMTVLHACTVGFYLGLKKPLIPSIAQVLEQVFKLASLFIFYVIFTSKGYALTPKVAVFSLILSEIAGTVYCILVVSNYGISFFSKDNFSNIFSKMKMLFNVSYVLTLNKILLTFFQSAEAILIPFMLVKYGLSSNSALTLYGILAGITLPVITFPSAISNSIAMMIMPTIADANVSGNKEKIKITTNFTIWFSLVTGIFCIGFFIFFGDFIGKDIFGHASAGSYIKTLSWLCPLMYMSISFGSILHGLGKTTAAFIHNMAAIIIRLLFLLLLVPFYGIKAYFWGMLLSELITVSLHLRYISKEVAVNFSPVANIIKPVIWLTLSLTTGYIFIHIFSGSSTSHSLIFNYGSQFLCAIIISLIFFSFAYKQWQKFKNLLN</sequence>
<feature type="transmembrane region" description="Helical" evidence="6">
    <location>
        <begin position="383"/>
        <end position="402"/>
    </location>
</feature>
<feature type="transmembrane region" description="Helical" evidence="6">
    <location>
        <begin position="123"/>
        <end position="143"/>
    </location>
</feature>
<feature type="transmembrane region" description="Helical" evidence="6">
    <location>
        <begin position="266"/>
        <end position="286"/>
    </location>
</feature>
<feature type="transmembrane region" description="Helical" evidence="6">
    <location>
        <begin position="225"/>
        <end position="246"/>
    </location>
</feature>
<feature type="transmembrane region" description="Helical" evidence="6">
    <location>
        <begin position="43"/>
        <end position="70"/>
    </location>
</feature>
<proteinExistence type="predicted"/>
<comment type="caution">
    <text evidence="7">The sequence shown here is derived from an EMBL/GenBank/DDBJ whole genome shotgun (WGS) entry which is preliminary data.</text>
</comment>
<gene>
    <name evidence="7" type="ORF">N5B56_00745</name>
</gene>
<keyword evidence="5 6" id="KW-0472">Membrane</keyword>
<feature type="transmembrane region" description="Helical" evidence="6">
    <location>
        <begin position="446"/>
        <end position="464"/>
    </location>
</feature>
<feature type="transmembrane region" description="Helical" evidence="6">
    <location>
        <begin position="184"/>
        <end position="204"/>
    </location>
</feature>
<evidence type="ECO:0000256" key="5">
    <source>
        <dbReference type="ARBA" id="ARBA00023136"/>
    </source>
</evidence>
<dbReference type="InterPro" id="IPR024923">
    <property type="entry name" value="PG_synth_SpoVB"/>
</dbReference>
<keyword evidence="2" id="KW-1003">Cell membrane</keyword>
<evidence type="ECO:0000256" key="1">
    <source>
        <dbReference type="ARBA" id="ARBA00004651"/>
    </source>
</evidence>
<keyword evidence="8" id="KW-1185">Reference proteome</keyword>
<feature type="transmembrane region" description="Helical" evidence="6">
    <location>
        <begin position="7"/>
        <end position="31"/>
    </location>
</feature>
<reference evidence="7" key="1">
    <citation type="submission" date="2022-09" db="EMBL/GenBank/DDBJ databases">
        <title>Eubacterium sp. LFL-14 isolated from human feces.</title>
        <authorList>
            <person name="Liu F."/>
        </authorList>
    </citation>
    <scope>NUCLEOTIDE SEQUENCE</scope>
    <source>
        <strain evidence="7">LFL-14</strain>
    </source>
</reference>
<evidence type="ECO:0000256" key="4">
    <source>
        <dbReference type="ARBA" id="ARBA00022989"/>
    </source>
</evidence>
<dbReference type="InterPro" id="IPR050833">
    <property type="entry name" value="Poly_Biosynth_Transport"/>
</dbReference>
<keyword evidence="3 6" id="KW-0812">Transmembrane</keyword>
<feature type="transmembrane region" description="Helical" evidence="6">
    <location>
        <begin position="155"/>
        <end position="172"/>
    </location>
</feature>
<evidence type="ECO:0000256" key="3">
    <source>
        <dbReference type="ARBA" id="ARBA00022692"/>
    </source>
</evidence>
<dbReference type="Proteomes" id="UP001431199">
    <property type="component" value="Unassembled WGS sequence"/>
</dbReference>
<dbReference type="PANTHER" id="PTHR30250">
    <property type="entry name" value="PST FAMILY PREDICTED COLANIC ACID TRANSPORTER"/>
    <property type="match status" value="1"/>
</dbReference>
<feature type="transmembrane region" description="Helical" evidence="6">
    <location>
        <begin position="356"/>
        <end position="376"/>
    </location>
</feature>
<accession>A0ABT2LWR9</accession>
<feature type="transmembrane region" description="Helical" evidence="6">
    <location>
        <begin position="82"/>
        <end position="103"/>
    </location>
</feature>
<organism evidence="7 8">
    <name type="scientific">Eubacterium album</name>
    <dbReference type="NCBI Taxonomy" id="2978477"/>
    <lineage>
        <taxon>Bacteria</taxon>
        <taxon>Bacillati</taxon>
        <taxon>Bacillota</taxon>
        <taxon>Clostridia</taxon>
        <taxon>Eubacteriales</taxon>
        <taxon>Eubacteriaceae</taxon>
        <taxon>Eubacterium</taxon>
    </lineage>
</organism>
<comment type="subcellular location">
    <subcellularLocation>
        <location evidence="1">Cell membrane</location>
        <topology evidence="1">Multi-pass membrane protein</topology>
    </subcellularLocation>
</comment>
<dbReference type="InterPro" id="IPR002797">
    <property type="entry name" value="Polysacc_synth"/>
</dbReference>
<evidence type="ECO:0000256" key="2">
    <source>
        <dbReference type="ARBA" id="ARBA00022475"/>
    </source>
</evidence>